<dbReference type="InterPro" id="IPR037171">
    <property type="entry name" value="NagB/RpiA_transferase-like"/>
</dbReference>
<dbReference type="InterPro" id="IPR046433">
    <property type="entry name" value="ActCoA_hydro"/>
</dbReference>
<dbReference type="PANTHER" id="PTHR21432">
    <property type="entry name" value="ACETYL-COA HYDROLASE-RELATED"/>
    <property type="match status" value="1"/>
</dbReference>
<dbReference type="Pfam" id="PF13336">
    <property type="entry name" value="AcetylCoA_hyd_C"/>
    <property type="match status" value="1"/>
</dbReference>
<dbReference type="InterPro" id="IPR038460">
    <property type="entry name" value="AcetylCoA_hyd_C_sf"/>
</dbReference>
<dbReference type="GO" id="GO:0006083">
    <property type="term" value="P:acetate metabolic process"/>
    <property type="evidence" value="ECO:0007669"/>
    <property type="project" value="InterPro"/>
</dbReference>
<feature type="domain" description="Acetyl-CoA hydrolase/transferase C-terminal" evidence="4">
    <location>
        <begin position="304"/>
        <end position="446"/>
    </location>
</feature>
<dbReference type="Gene3D" id="3.40.1080.20">
    <property type="entry name" value="Acetyl-CoA hydrolase/transferase C-terminal domain"/>
    <property type="match status" value="1"/>
</dbReference>
<dbReference type="EnsemblMetazoa" id="MESCA002746-RA">
    <property type="protein sequence ID" value="MESCA002746-PA"/>
    <property type="gene ID" value="MESCA002746"/>
</dbReference>
<comment type="similarity">
    <text evidence="1">Belongs to the acetyl-CoA hydrolase/transferase family.</text>
</comment>
<name>T1GH60_MEGSC</name>
<dbReference type="Proteomes" id="UP000015102">
    <property type="component" value="Unassembled WGS sequence"/>
</dbReference>
<dbReference type="STRING" id="36166.T1GH60"/>
<dbReference type="InterPro" id="IPR026888">
    <property type="entry name" value="AcetylCoA_hyd_C"/>
</dbReference>
<dbReference type="InterPro" id="IPR003702">
    <property type="entry name" value="ActCoA_hydro_N"/>
</dbReference>
<dbReference type="GO" id="GO:0008775">
    <property type="term" value="F:acetate CoA-transferase activity"/>
    <property type="evidence" value="ECO:0007669"/>
    <property type="project" value="InterPro"/>
</dbReference>
<evidence type="ECO:0000313" key="5">
    <source>
        <dbReference type="EnsemblMetazoa" id="MESCA002746-PA"/>
    </source>
</evidence>
<organism evidence="5 6">
    <name type="scientific">Megaselia scalaris</name>
    <name type="common">Humpbacked fly</name>
    <name type="synonym">Phora scalaris</name>
    <dbReference type="NCBI Taxonomy" id="36166"/>
    <lineage>
        <taxon>Eukaryota</taxon>
        <taxon>Metazoa</taxon>
        <taxon>Ecdysozoa</taxon>
        <taxon>Arthropoda</taxon>
        <taxon>Hexapoda</taxon>
        <taxon>Insecta</taxon>
        <taxon>Pterygota</taxon>
        <taxon>Neoptera</taxon>
        <taxon>Endopterygota</taxon>
        <taxon>Diptera</taxon>
        <taxon>Brachycera</taxon>
        <taxon>Muscomorpha</taxon>
        <taxon>Platypezoidea</taxon>
        <taxon>Phoridae</taxon>
        <taxon>Megaseliini</taxon>
        <taxon>Megaselia</taxon>
    </lineage>
</organism>
<dbReference type="OMA" id="KTVHIHT"/>
<dbReference type="Pfam" id="PF02550">
    <property type="entry name" value="AcetylCoA_hydro"/>
    <property type="match status" value="1"/>
</dbReference>
<dbReference type="SUPFAM" id="SSF100950">
    <property type="entry name" value="NagB/RpiA/CoA transferase-like"/>
    <property type="match status" value="2"/>
</dbReference>
<evidence type="ECO:0000259" key="4">
    <source>
        <dbReference type="Pfam" id="PF13336"/>
    </source>
</evidence>
<dbReference type="AlphaFoldDB" id="T1GH60"/>
<evidence type="ECO:0000313" key="6">
    <source>
        <dbReference type="Proteomes" id="UP000015102"/>
    </source>
</evidence>
<evidence type="ECO:0000256" key="2">
    <source>
        <dbReference type="ARBA" id="ARBA00022679"/>
    </source>
</evidence>
<dbReference type="EMBL" id="CAQQ02200076">
    <property type="status" value="NOT_ANNOTATED_CDS"/>
    <property type="molecule type" value="Genomic_DNA"/>
</dbReference>
<accession>T1GH60</accession>
<sequence>MYLSKFNRLSRLLVSPFHKTFFSYTNELSHPIPDRCPEIVATAEEAVSVIKSCDTVFCSGAAATPLVLIEAMVKHAKKNDLNGISVFHMHTEGEALYTKDEYKKHFRSGSLFMGGNVRKSVAAGESDNYSIFLQDIPKVFYKKIVEPDVSLVHVSAIDQHGYCSTGTSVDCVIAALKHSKKIVAQLNKQMPRTFGDSIIHSSHFDYAIEIDSPMPSHGGKPPNEIETKIGQLIAENLIEDGATLQMGIGNIPDAVLTALHDHKNLGIHSEMFANGVVDLVEKGCVTNSEKTFHKGRIVGSFFIGDQKLYDFVNNNPFIEMLENPKTTAINSCIEVDLTGQVNSDSIGTTFFSGFGGQVDFIRGAAECFDGKGKPIIAMPSVTAKGVSKITPILKPGAGVVTTRAHVHYVVTEQGIAFLFGKNMRQRAYELINIAHPDHREALEKAAFERLKVCPSKD</sequence>
<feature type="domain" description="Acetyl-CoA hydrolase/transferase N-terminal" evidence="3">
    <location>
        <begin position="40"/>
        <end position="209"/>
    </location>
</feature>
<evidence type="ECO:0000256" key="1">
    <source>
        <dbReference type="ARBA" id="ARBA00009632"/>
    </source>
</evidence>
<keyword evidence="6" id="KW-1185">Reference proteome</keyword>
<dbReference type="HOGENOM" id="CLU_030703_1_1_1"/>
<dbReference type="Gene3D" id="3.40.1080.10">
    <property type="entry name" value="Glutaconate Coenzyme A-transferase"/>
    <property type="match status" value="1"/>
</dbReference>
<protein>
    <submittedName>
        <fullName evidence="5">Uncharacterized protein</fullName>
    </submittedName>
</protein>
<reference evidence="6" key="1">
    <citation type="submission" date="2013-02" db="EMBL/GenBank/DDBJ databases">
        <authorList>
            <person name="Hughes D."/>
        </authorList>
    </citation>
    <scope>NUCLEOTIDE SEQUENCE</scope>
    <source>
        <strain>Durham</strain>
        <strain evidence="6">NC isolate 2 -- Noor lab</strain>
    </source>
</reference>
<proteinExistence type="inferred from homology"/>
<dbReference type="GO" id="GO:0005739">
    <property type="term" value="C:mitochondrion"/>
    <property type="evidence" value="ECO:0007669"/>
    <property type="project" value="TreeGrafter"/>
</dbReference>
<evidence type="ECO:0000259" key="3">
    <source>
        <dbReference type="Pfam" id="PF02550"/>
    </source>
</evidence>
<reference evidence="5" key="2">
    <citation type="submission" date="2015-06" db="UniProtKB">
        <authorList>
            <consortium name="EnsemblMetazoa"/>
        </authorList>
    </citation>
    <scope>IDENTIFICATION</scope>
</reference>
<keyword evidence="2" id="KW-0808">Transferase</keyword>
<dbReference type="PANTHER" id="PTHR21432:SF20">
    <property type="entry name" value="ACETYL-COA HYDROLASE"/>
    <property type="match status" value="1"/>
</dbReference>